<gene>
    <name evidence="11" type="ORF">F1193_15490</name>
</gene>
<keyword evidence="12" id="KW-1185">Reference proteome</keyword>
<name>A0A5M6HLP7_9HYPH</name>
<dbReference type="GO" id="GO:0005576">
    <property type="term" value="C:extracellular region"/>
    <property type="evidence" value="ECO:0007669"/>
    <property type="project" value="TreeGrafter"/>
</dbReference>
<comment type="similarity">
    <text evidence="2">Belongs to the YkuD family.</text>
</comment>
<keyword evidence="5" id="KW-0378">Hydrolase</keyword>
<dbReference type="PANTHER" id="PTHR30582">
    <property type="entry name" value="L,D-TRANSPEPTIDASE"/>
    <property type="match status" value="1"/>
</dbReference>
<dbReference type="EMBL" id="VWPL01000042">
    <property type="protein sequence ID" value="KAA5596736.1"/>
    <property type="molecule type" value="Genomic_DNA"/>
</dbReference>
<accession>A0A5M6HLP7</accession>
<dbReference type="GO" id="GO:0008360">
    <property type="term" value="P:regulation of cell shape"/>
    <property type="evidence" value="ECO:0007669"/>
    <property type="project" value="UniProtKB-UniRule"/>
</dbReference>
<keyword evidence="6 9" id="KW-0133">Cell shape</keyword>
<dbReference type="GO" id="GO:0018104">
    <property type="term" value="P:peptidoglycan-protein cross-linking"/>
    <property type="evidence" value="ECO:0007669"/>
    <property type="project" value="TreeGrafter"/>
</dbReference>
<feature type="active site" description="Proton donor/acceptor" evidence="9">
    <location>
        <position position="146"/>
    </location>
</feature>
<proteinExistence type="inferred from homology"/>
<dbReference type="GO" id="GO:0071972">
    <property type="term" value="F:peptidoglycan L,D-transpeptidase activity"/>
    <property type="evidence" value="ECO:0007669"/>
    <property type="project" value="TreeGrafter"/>
</dbReference>
<dbReference type="OrthoDB" id="8478453at2"/>
<dbReference type="GO" id="GO:0016757">
    <property type="term" value="F:glycosyltransferase activity"/>
    <property type="evidence" value="ECO:0007669"/>
    <property type="project" value="UniProtKB-KW"/>
</dbReference>
<dbReference type="CDD" id="cd16913">
    <property type="entry name" value="YkuD_like"/>
    <property type="match status" value="1"/>
</dbReference>
<dbReference type="Pfam" id="PF03734">
    <property type="entry name" value="YkuD"/>
    <property type="match status" value="1"/>
</dbReference>
<evidence type="ECO:0000313" key="11">
    <source>
        <dbReference type="EMBL" id="KAA5596736.1"/>
    </source>
</evidence>
<evidence type="ECO:0000259" key="10">
    <source>
        <dbReference type="PROSITE" id="PS52029"/>
    </source>
</evidence>
<evidence type="ECO:0000256" key="7">
    <source>
        <dbReference type="ARBA" id="ARBA00022984"/>
    </source>
</evidence>
<keyword evidence="3" id="KW-0328">Glycosyltransferase</keyword>
<keyword evidence="7 9" id="KW-0573">Peptidoglycan synthesis</keyword>
<keyword evidence="4" id="KW-0808">Transferase</keyword>
<evidence type="ECO:0000256" key="3">
    <source>
        <dbReference type="ARBA" id="ARBA00022676"/>
    </source>
</evidence>
<keyword evidence="8 9" id="KW-0961">Cell wall biogenesis/degradation</keyword>
<comment type="caution">
    <text evidence="11">The sequence shown here is derived from an EMBL/GenBank/DDBJ whole genome shotgun (WGS) entry which is preliminary data.</text>
</comment>
<evidence type="ECO:0000256" key="6">
    <source>
        <dbReference type="ARBA" id="ARBA00022960"/>
    </source>
</evidence>
<dbReference type="InterPro" id="IPR038063">
    <property type="entry name" value="Transpep_catalytic_dom"/>
</dbReference>
<dbReference type="PROSITE" id="PS52029">
    <property type="entry name" value="LD_TPASE"/>
    <property type="match status" value="1"/>
</dbReference>
<sequence length="187" mass="21154">MSLDPAHYREVAFLMPFERGPSTYYRQPQQDYYPSERQSVRSTSRALVAYNGREAPGTIVISTTQRRLYLVQPGGRALVYSIGVGRDGFQWGGTHSVSRKEQWPDWRPPAQMLKRRPDLPRYMAGGEDNPLGARAIYLGSTLYRIHGSNEPETIGQAVSSGCFRMLNADVIDLYNRVRLGAKVVVMR</sequence>
<dbReference type="AlphaFoldDB" id="A0A5M6HLP7"/>
<evidence type="ECO:0000256" key="8">
    <source>
        <dbReference type="ARBA" id="ARBA00023316"/>
    </source>
</evidence>
<protein>
    <submittedName>
        <fullName evidence="11">L,D-transpeptidase</fullName>
    </submittedName>
</protein>
<organism evidence="11 12">
    <name type="scientific">Blastochloris sulfoviridis</name>
    <dbReference type="NCBI Taxonomy" id="50712"/>
    <lineage>
        <taxon>Bacteria</taxon>
        <taxon>Pseudomonadati</taxon>
        <taxon>Pseudomonadota</taxon>
        <taxon>Alphaproteobacteria</taxon>
        <taxon>Hyphomicrobiales</taxon>
        <taxon>Blastochloridaceae</taxon>
        <taxon>Blastochloris</taxon>
    </lineage>
</organism>
<evidence type="ECO:0000256" key="9">
    <source>
        <dbReference type="PROSITE-ProRule" id="PRU01373"/>
    </source>
</evidence>
<dbReference type="GO" id="GO:0071555">
    <property type="term" value="P:cell wall organization"/>
    <property type="evidence" value="ECO:0007669"/>
    <property type="project" value="UniProtKB-UniRule"/>
</dbReference>
<evidence type="ECO:0000256" key="4">
    <source>
        <dbReference type="ARBA" id="ARBA00022679"/>
    </source>
</evidence>
<dbReference type="Proteomes" id="UP000323886">
    <property type="component" value="Unassembled WGS sequence"/>
</dbReference>
<evidence type="ECO:0000256" key="1">
    <source>
        <dbReference type="ARBA" id="ARBA00004752"/>
    </source>
</evidence>
<dbReference type="SUPFAM" id="SSF141523">
    <property type="entry name" value="L,D-transpeptidase catalytic domain-like"/>
    <property type="match status" value="1"/>
</dbReference>
<dbReference type="InterPro" id="IPR005490">
    <property type="entry name" value="LD_TPept_cat_dom"/>
</dbReference>
<feature type="domain" description="L,D-TPase catalytic" evidence="10">
    <location>
        <begin position="57"/>
        <end position="186"/>
    </location>
</feature>
<dbReference type="Gene3D" id="2.40.440.10">
    <property type="entry name" value="L,D-transpeptidase catalytic domain-like"/>
    <property type="match status" value="1"/>
</dbReference>
<evidence type="ECO:0000256" key="2">
    <source>
        <dbReference type="ARBA" id="ARBA00005992"/>
    </source>
</evidence>
<dbReference type="PANTHER" id="PTHR30582:SF24">
    <property type="entry name" value="L,D-TRANSPEPTIDASE ERFK_SRFK-RELATED"/>
    <property type="match status" value="1"/>
</dbReference>
<feature type="active site" description="Nucleophile" evidence="9">
    <location>
        <position position="162"/>
    </location>
</feature>
<reference evidence="11 12" key="1">
    <citation type="submission" date="2019-09" db="EMBL/GenBank/DDBJ databases">
        <title>Draft Whole-Genome sequence of Blastochloris sulfoviridis DSM 729.</title>
        <authorList>
            <person name="Meyer T.E."/>
            <person name="Kyndt J.A."/>
        </authorList>
    </citation>
    <scope>NUCLEOTIDE SEQUENCE [LARGE SCALE GENOMIC DNA]</scope>
    <source>
        <strain evidence="11 12">DSM 729</strain>
    </source>
</reference>
<comment type="pathway">
    <text evidence="1 9">Cell wall biogenesis; peptidoglycan biosynthesis.</text>
</comment>
<evidence type="ECO:0000256" key="5">
    <source>
        <dbReference type="ARBA" id="ARBA00022801"/>
    </source>
</evidence>
<dbReference type="InterPro" id="IPR050979">
    <property type="entry name" value="LD-transpeptidase"/>
</dbReference>
<evidence type="ECO:0000313" key="12">
    <source>
        <dbReference type="Proteomes" id="UP000323886"/>
    </source>
</evidence>
<dbReference type="FunFam" id="2.40.440.10:FF:000002">
    <property type="entry name" value="L,D-transpeptidase ErfK/SrfK"/>
    <property type="match status" value="1"/>
</dbReference>
<dbReference type="UniPathway" id="UPA00219"/>